<reference evidence="1 2" key="1">
    <citation type="submission" date="2020-08" db="EMBL/GenBank/DDBJ databases">
        <title>Complete Genome Sequence of Effusibacillus dendaii Strain skT53, Isolated from Farmland soil.</title>
        <authorList>
            <person name="Konishi T."/>
            <person name="Kawasaki H."/>
        </authorList>
    </citation>
    <scope>NUCLEOTIDE SEQUENCE [LARGE SCALE GENOMIC DNA]</scope>
    <source>
        <strain evidence="2">skT53</strain>
    </source>
</reference>
<accession>A0A7I8D857</accession>
<keyword evidence="2" id="KW-1185">Reference proteome</keyword>
<organism evidence="1 2">
    <name type="scientific">Effusibacillus dendaii</name>
    <dbReference type="NCBI Taxonomy" id="2743772"/>
    <lineage>
        <taxon>Bacteria</taxon>
        <taxon>Bacillati</taxon>
        <taxon>Bacillota</taxon>
        <taxon>Bacilli</taxon>
        <taxon>Bacillales</taxon>
        <taxon>Alicyclobacillaceae</taxon>
        <taxon>Effusibacillus</taxon>
    </lineage>
</organism>
<dbReference type="EMBL" id="AP023366">
    <property type="protein sequence ID" value="BCJ85552.1"/>
    <property type="molecule type" value="Genomic_DNA"/>
</dbReference>
<proteinExistence type="predicted"/>
<dbReference type="AlphaFoldDB" id="A0A7I8D857"/>
<sequence length="81" mass="9601">MVKCPVCSELLELLTTVHCEMVHGLTRQQVIERYGKPESFFMEFAKKYVDSAPVIRKRDFVNSQLLTDRIRSKTRKFHIDR</sequence>
<protein>
    <submittedName>
        <fullName evidence="1">Uncharacterized protein</fullName>
    </submittedName>
</protein>
<dbReference type="KEGG" id="eff:skT53_05370"/>
<name>A0A7I8D857_9BACL</name>
<evidence type="ECO:0000313" key="2">
    <source>
        <dbReference type="Proteomes" id="UP000593802"/>
    </source>
</evidence>
<evidence type="ECO:0000313" key="1">
    <source>
        <dbReference type="EMBL" id="BCJ85552.1"/>
    </source>
</evidence>
<dbReference type="Proteomes" id="UP000593802">
    <property type="component" value="Chromosome"/>
</dbReference>
<dbReference type="RefSeq" id="WP_200759660.1">
    <property type="nucleotide sequence ID" value="NZ_AP023366.1"/>
</dbReference>
<gene>
    <name evidence="1" type="ORF">skT53_05370</name>
</gene>